<evidence type="ECO:0000256" key="3">
    <source>
        <dbReference type="ARBA" id="ARBA00022777"/>
    </source>
</evidence>
<name>A0A5K7SAV6_9BACT</name>
<keyword evidence="3 7" id="KW-0418">Kinase</keyword>
<accession>A0A5K7SAV6</accession>
<dbReference type="GO" id="GO:0005524">
    <property type="term" value="F:ATP binding"/>
    <property type="evidence" value="ECO:0007669"/>
    <property type="project" value="UniProtKB-UniRule"/>
</dbReference>
<evidence type="ECO:0000313" key="7">
    <source>
        <dbReference type="EMBL" id="BBE18577.1"/>
    </source>
</evidence>
<organism evidence="7 8">
    <name type="scientific">Aquipluma nitroreducens</name>
    <dbReference type="NCBI Taxonomy" id="2010828"/>
    <lineage>
        <taxon>Bacteria</taxon>
        <taxon>Pseudomonadati</taxon>
        <taxon>Bacteroidota</taxon>
        <taxon>Bacteroidia</taxon>
        <taxon>Marinilabiliales</taxon>
        <taxon>Prolixibacteraceae</taxon>
        <taxon>Aquipluma</taxon>
    </lineage>
</organism>
<keyword evidence="7" id="KW-0723">Serine/threonine-protein kinase</keyword>
<dbReference type="PANTHER" id="PTHR43289:SF6">
    <property type="entry name" value="SERINE_THREONINE-PROTEIN KINASE NEKL-3"/>
    <property type="match status" value="1"/>
</dbReference>
<evidence type="ECO:0000256" key="4">
    <source>
        <dbReference type="ARBA" id="ARBA00022840"/>
    </source>
</evidence>
<dbReference type="PROSITE" id="PS50011">
    <property type="entry name" value="PROTEIN_KINASE_DOM"/>
    <property type="match status" value="1"/>
</dbReference>
<dbReference type="KEGG" id="anf:AQPE_2740"/>
<dbReference type="RefSeq" id="WP_318346905.1">
    <property type="nucleotide sequence ID" value="NZ_AP018694.1"/>
</dbReference>
<dbReference type="CDD" id="cd14014">
    <property type="entry name" value="STKc_PknB_like"/>
    <property type="match status" value="1"/>
</dbReference>
<reference evidence="7" key="1">
    <citation type="journal article" date="2020" name="Int. J. Syst. Evol. Microbiol.">
        <title>Aquipluma nitroreducens gen. nov. sp. nov., a novel facultatively anaerobic bacterium isolated from a freshwater lake.</title>
        <authorList>
            <person name="Watanabe M."/>
            <person name="Kojima H."/>
            <person name="Fukui M."/>
        </authorList>
    </citation>
    <scope>NUCLEOTIDE SEQUENCE</scope>
    <source>
        <strain evidence="7">MeG22</strain>
    </source>
</reference>
<dbReference type="PROSITE" id="PS00108">
    <property type="entry name" value="PROTEIN_KINASE_ST"/>
    <property type="match status" value="1"/>
</dbReference>
<evidence type="ECO:0000256" key="1">
    <source>
        <dbReference type="ARBA" id="ARBA00022679"/>
    </source>
</evidence>
<evidence type="ECO:0000256" key="5">
    <source>
        <dbReference type="PROSITE-ProRule" id="PRU10141"/>
    </source>
</evidence>
<keyword evidence="2 5" id="KW-0547">Nucleotide-binding</keyword>
<dbReference type="PANTHER" id="PTHR43289">
    <property type="entry name" value="MITOGEN-ACTIVATED PROTEIN KINASE KINASE KINASE 20-RELATED"/>
    <property type="match status" value="1"/>
</dbReference>
<dbReference type="InterPro" id="IPR000719">
    <property type="entry name" value="Prot_kinase_dom"/>
</dbReference>
<dbReference type="EMBL" id="AP018694">
    <property type="protein sequence ID" value="BBE18577.1"/>
    <property type="molecule type" value="Genomic_DNA"/>
</dbReference>
<protein>
    <submittedName>
        <fullName evidence="7">Serine/threonine protein kinase</fullName>
    </submittedName>
</protein>
<keyword evidence="8" id="KW-1185">Reference proteome</keyword>
<keyword evidence="1" id="KW-0808">Transferase</keyword>
<dbReference type="Gene3D" id="1.10.510.10">
    <property type="entry name" value="Transferase(Phosphotransferase) domain 1"/>
    <property type="match status" value="1"/>
</dbReference>
<gene>
    <name evidence="7" type="ORF">AQPE_2740</name>
</gene>
<dbReference type="SUPFAM" id="SSF56112">
    <property type="entry name" value="Protein kinase-like (PK-like)"/>
    <property type="match status" value="1"/>
</dbReference>
<keyword evidence="4 5" id="KW-0067">ATP-binding</keyword>
<dbReference type="Pfam" id="PF00069">
    <property type="entry name" value="Pkinase"/>
    <property type="match status" value="1"/>
</dbReference>
<evidence type="ECO:0000313" key="8">
    <source>
        <dbReference type="Proteomes" id="UP001193389"/>
    </source>
</evidence>
<dbReference type="AlphaFoldDB" id="A0A5K7SAV6"/>
<dbReference type="Proteomes" id="UP001193389">
    <property type="component" value="Chromosome"/>
</dbReference>
<evidence type="ECO:0000259" key="6">
    <source>
        <dbReference type="PROSITE" id="PS50011"/>
    </source>
</evidence>
<dbReference type="InterPro" id="IPR017441">
    <property type="entry name" value="Protein_kinase_ATP_BS"/>
</dbReference>
<dbReference type="InterPro" id="IPR011009">
    <property type="entry name" value="Kinase-like_dom_sf"/>
</dbReference>
<dbReference type="PROSITE" id="PS00107">
    <property type="entry name" value="PROTEIN_KINASE_ATP"/>
    <property type="match status" value="1"/>
</dbReference>
<proteinExistence type="predicted"/>
<dbReference type="GO" id="GO:0004674">
    <property type="term" value="F:protein serine/threonine kinase activity"/>
    <property type="evidence" value="ECO:0007669"/>
    <property type="project" value="UniProtKB-KW"/>
</dbReference>
<feature type="binding site" evidence="5">
    <location>
        <position position="33"/>
    </location>
    <ligand>
        <name>ATP</name>
        <dbReference type="ChEBI" id="CHEBI:30616"/>
    </ligand>
</feature>
<dbReference type="InterPro" id="IPR008271">
    <property type="entry name" value="Ser/Thr_kinase_AS"/>
</dbReference>
<feature type="domain" description="Protein kinase" evidence="6">
    <location>
        <begin position="6"/>
        <end position="302"/>
    </location>
</feature>
<dbReference type="SMART" id="SM00220">
    <property type="entry name" value="S_TKc"/>
    <property type="match status" value="1"/>
</dbReference>
<sequence>MKFEEYNVIDKIGEGGFGEVFAVEKDGNCYALKTCTKTEEEYLKRFKREIRLMESVTHENVINILDSNTAHTPPYFVMPLCQGSLHNKNYNKDVESLITDIHQICNGLEALHNNSQRIIHRDIKPNNVLVNHGVLKLSDLGLGKFEDRDSTPITPSAIMMGTAGYAPPEFYQIGGTKNATISSDIFQLGKTIYSLFTNEYPAYFDKNKVPNGLFYIVRKCTNENPDDRYQNIAELRNALIRHLEILKGENNPYIFFDNLIAELHKKGASKEDVYNLFNVLYEFKEDPDIFYSKAKAIPVKYFSHLNDGDLLTFVDVYNDIVIYLKDIGKLSWPDAETIADQMKKVCNSTKDIEIRTKAMRITLFFAASFNRYNAMEVFNSMLTSVKTEEEAISVASMLNDHLNEYENIVLQQDRVDGLHPHIQGIRNNIIKSSKK</sequence>
<evidence type="ECO:0000256" key="2">
    <source>
        <dbReference type="ARBA" id="ARBA00022741"/>
    </source>
</evidence>